<evidence type="ECO:0000313" key="1">
    <source>
        <dbReference type="EMBL" id="CUT05235.1"/>
    </source>
</evidence>
<evidence type="ECO:0000313" key="2">
    <source>
        <dbReference type="Proteomes" id="UP000243065"/>
    </source>
</evidence>
<dbReference type="OrthoDB" id="9945374at2"/>
<dbReference type="EMBL" id="CZVU01000114">
    <property type="protein sequence ID" value="CUT05235.1"/>
    <property type="molecule type" value="Genomic_DNA"/>
</dbReference>
<reference evidence="1 2" key="1">
    <citation type="submission" date="2015-11" db="EMBL/GenBank/DDBJ databases">
        <authorList>
            <person name="Varghese N."/>
        </authorList>
    </citation>
    <scope>NUCLEOTIDE SEQUENCE [LARGE SCALE GENOMIC DNA]</scope>
    <source>
        <strain evidence="1 2">JGI-24</strain>
    </source>
</reference>
<dbReference type="RefSeq" id="WP_143713464.1">
    <property type="nucleotide sequence ID" value="NZ_CZVU01000114.1"/>
</dbReference>
<dbReference type="Proteomes" id="UP000243065">
    <property type="component" value="Unassembled WGS sequence"/>
</dbReference>
<name>A0A656DAS0_KRYT1</name>
<gene>
    <name evidence="1" type="ORF">JGI24_01647</name>
</gene>
<sequence length="205" mass="23285">MSDFKKSRDLFRELKLKIESERYEEIKSEFVNAIVMLLKEYDTAIYENRFVVGGAVEHIFVALLRALGFESYHAGSKERRSDLIINGVKFSIKTNFKGSGEIRLINKLGKGQISWSEPTIFLISELGLVYGDPVLLKDKTKSTDDAIVINVADIKNFSKNEPQFLIRLNIPVKGDIESPQTVSIDVARSILEKIKSKLLINYLEL</sequence>
<protein>
    <submittedName>
        <fullName evidence="1">Uncharacterized protein</fullName>
    </submittedName>
</protein>
<dbReference type="AlphaFoldDB" id="A0A656DAS0"/>
<proteinExistence type="predicted"/>
<accession>A0A656DAS0</accession>
<organism evidence="1 2">
    <name type="scientific">Kryptobacter tengchongensis</name>
    <dbReference type="NCBI Taxonomy" id="1643429"/>
    <lineage>
        <taxon>Bacteria</taxon>
        <taxon>Pseudomonadati</taxon>
        <taxon>Candidatus Kryptoniota</taxon>
        <taxon>Candidatus Kryptobacter</taxon>
    </lineage>
</organism>
<keyword evidence="2" id="KW-1185">Reference proteome</keyword>